<organism evidence="2 3">
    <name type="scientific">Muricoccus roseus</name>
    <dbReference type="NCBI Taxonomy" id="198092"/>
    <lineage>
        <taxon>Bacteria</taxon>
        <taxon>Pseudomonadati</taxon>
        <taxon>Pseudomonadota</taxon>
        <taxon>Alphaproteobacteria</taxon>
        <taxon>Acetobacterales</taxon>
        <taxon>Roseomonadaceae</taxon>
        <taxon>Muricoccus</taxon>
    </lineage>
</organism>
<evidence type="ECO:0000313" key="2">
    <source>
        <dbReference type="EMBL" id="SHJ61860.1"/>
    </source>
</evidence>
<keyword evidence="3" id="KW-1185">Reference proteome</keyword>
<dbReference type="AlphaFoldDB" id="A0A1M6KSJ5"/>
<dbReference type="EMBL" id="FQZF01000017">
    <property type="protein sequence ID" value="SHJ61860.1"/>
    <property type="molecule type" value="Genomic_DNA"/>
</dbReference>
<gene>
    <name evidence="2" type="ORF">SAMN02745194_02962</name>
</gene>
<dbReference type="STRING" id="198092.SAMN02745194_02962"/>
<dbReference type="OrthoDB" id="9813425at2"/>
<name>A0A1M6KSJ5_9PROT</name>
<dbReference type="InterPro" id="IPR036691">
    <property type="entry name" value="Endo/exonu/phosph_ase_sf"/>
</dbReference>
<dbReference type="GO" id="GO:0004519">
    <property type="term" value="F:endonuclease activity"/>
    <property type="evidence" value="ECO:0007669"/>
    <property type="project" value="UniProtKB-KW"/>
</dbReference>
<dbReference type="RefSeq" id="WP_073136045.1">
    <property type="nucleotide sequence ID" value="NZ_FQZF01000017.1"/>
</dbReference>
<keyword evidence="2" id="KW-0269">Exonuclease</keyword>
<dbReference type="Gene3D" id="3.60.10.10">
    <property type="entry name" value="Endonuclease/exonuclease/phosphatase"/>
    <property type="match status" value="1"/>
</dbReference>
<dbReference type="Proteomes" id="UP000184387">
    <property type="component" value="Unassembled WGS sequence"/>
</dbReference>
<dbReference type="GO" id="GO:0004527">
    <property type="term" value="F:exonuclease activity"/>
    <property type="evidence" value="ECO:0007669"/>
    <property type="project" value="UniProtKB-KW"/>
</dbReference>
<keyword evidence="2" id="KW-0540">Nuclease</keyword>
<dbReference type="InterPro" id="IPR005135">
    <property type="entry name" value="Endo/exonuclease/phosphatase"/>
</dbReference>
<evidence type="ECO:0000259" key="1">
    <source>
        <dbReference type="Pfam" id="PF03372"/>
    </source>
</evidence>
<dbReference type="Pfam" id="PF03372">
    <property type="entry name" value="Exo_endo_phos"/>
    <property type="match status" value="1"/>
</dbReference>
<sequence length="257" mass="27601">MGEAVRVATYNVHRGRGPAGRFRPERIAQVIAEIRPDLITLQEAQHYLRPGKPMFDAPWLEKSADLRPLSVTGRPDEQGWRSNVLLLRPHATLLSPPRGLRLGGWEPRGAILAELDLGGGPFRLAAAHLSLGAATRRRQGQALLRALGTGPPLPTLLMGDLNEWRPGASVLGLLEPVFGAPAHPPTFPSFRPLLALDRILGLPHGLVRSVWVHDTPASRRASDHLPLVAEIDTGLLGRGMAGGGEGAALSEPHSPRA</sequence>
<protein>
    <submittedName>
        <fullName evidence="2">Metal-dependent hydrolase, endonuclease/exonuclease/phosphatase family</fullName>
    </submittedName>
</protein>
<evidence type="ECO:0000313" key="3">
    <source>
        <dbReference type="Proteomes" id="UP000184387"/>
    </source>
</evidence>
<feature type="domain" description="Endonuclease/exonuclease/phosphatase" evidence="1">
    <location>
        <begin position="8"/>
        <end position="224"/>
    </location>
</feature>
<proteinExistence type="predicted"/>
<dbReference type="SUPFAM" id="SSF56219">
    <property type="entry name" value="DNase I-like"/>
    <property type="match status" value="1"/>
</dbReference>
<keyword evidence="2" id="KW-0378">Hydrolase</keyword>
<accession>A0A1M6KSJ5</accession>
<keyword evidence="2" id="KW-0255">Endonuclease</keyword>
<reference evidence="2 3" key="1">
    <citation type="submission" date="2016-11" db="EMBL/GenBank/DDBJ databases">
        <authorList>
            <person name="Jaros S."/>
            <person name="Januszkiewicz K."/>
            <person name="Wedrychowicz H."/>
        </authorList>
    </citation>
    <scope>NUCLEOTIDE SEQUENCE [LARGE SCALE GENOMIC DNA]</scope>
    <source>
        <strain evidence="2 3">DSM 14916</strain>
    </source>
</reference>